<sequence>MQLKADLHTHTIASGHAFSTIKELAEGAKRKGLELIAITDHGITMPGGPHPYYFSQLVSLPGEIDGVKILKGVEANIIDCNGSLDMPENLLKKLDLVLASFHTDTGYQGKSIEENTRAMISAIQNPYVHIISHPGNPEFPVDLEKVVYAARMSGKALEINNNSLLSLSRPGSAPRCDKLARLAAKTDTFISINSDAHSCFSVGNCDLALQLAEKAGIKASRVLNTSVEFVEDYIKVLKKKLRRIC</sequence>
<dbReference type="STRING" id="1121421.SAMN02745123_02937"/>
<reference evidence="3" key="1">
    <citation type="submission" date="2016-11" db="EMBL/GenBank/DDBJ databases">
        <authorList>
            <person name="Varghese N."/>
            <person name="Submissions S."/>
        </authorList>
    </citation>
    <scope>NUCLEOTIDE SEQUENCE [LARGE SCALE GENOMIC DNA]</scope>
    <source>
        <strain evidence="3">DSM 10349</strain>
    </source>
</reference>
<proteinExistence type="predicted"/>
<evidence type="ECO:0000259" key="1">
    <source>
        <dbReference type="SMART" id="SM00481"/>
    </source>
</evidence>
<evidence type="ECO:0000313" key="2">
    <source>
        <dbReference type="EMBL" id="SHK73376.1"/>
    </source>
</evidence>
<dbReference type="InterPro" id="IPR050243">
    <property type="entry name" value="PHP_phosphatase"/>
</dbReference>
<dbReference type="EMBL" id="FRAR01000022">
    <property type="protein sequence ID" value="SHK73376.1"/>
    <property type="molecule type" value="Genomic_DNA"/>
</dbReference>
<keyword evidence="3" id="KW-1185">Reference proteome</keyword>
<protein>
    <submittedName>
        <fullName evidence="2">Putative hydrolase</fullName>
    </submittedName>
</protein>
<dbReference type="InterPro" id="IPR003141">
    <property type="entry name" value="Pol/His_phosphatase_N"/>
</dbReference>
<dbReference type="NCBIfam" id="NF006702">
    <property type="entry name" value="PRK09248.1"/>
    <property type="match status" value="1"/>
</dbReference>
<dbReference type="SMART" id="SM00481">
    <property type="entry name" value="POLIIIAc"/>
    <property type="match status" value="1"/>
</dbReference>
<dbReference type="RefSeq" id="WP_072915842.1">
    <property type="nucleotide sequence ID" value="NZ_FRAR01000022.1"/>
</dbReference>
<dbReference type="PANTHER" id="PTHR36928:SF1">
    <property type="entry name" value="PHOSPHATASE YCDX-RELATED"/>
    <property type="match status" value="1"/>
</dbReference>
<dbReference type="InterPro" id="IPR016195">
    <property type="entry name" value="Pol/histidinol_Pase-like"/>
</dbReference>
<dbReference type="OrthoDB" id="9808747at2"/>
<dbReference type="Pfam" id="PF02811">
    <property type="entry name" value="PHP"/>
    <property type="match status" value="1"/>
</dbReference>
<dbReference type="SUPFAM" id="SSF89550">
    <property type="entry name" value="PHP domain-like"/>
    <property type="match status" value="1"/>
</dbReference>
<dbReference type="InterPro" id="IPR004013">
    <property type="entry name" value="PHP_dom"/>
</dbReference>
<dbReference type="GO" id="GO:0042578">
    <property type="term" value="F:phosphoric ester hydrolase activity"/>
    <property type="evidence" value="ECO:0007669"/>
    <property type="project" value="TreeGrafter"/>
</dbReference>
<dbReference type="CDD" id="cd07437">
    <property type="entry name" value="PHP_HisPPase_Ycdx_like"/>
    <property type="match status" value="1"/>
</dbReference>
<dbReference type="GO" id="GO:0005829">
    <property type="term" value="C:cytosol"/>
    <property type="evidence" value="ECO:0007669"/>
    <property type="project" value="TreeGrafter"/>
</dbReference>
<accession>A0A1M6UWC0</accession>
<gene>
    <name evidence="2" type="ORF">SAMN02745123_02937</name>
</gene>
<dbReference type="AlphaFoldDB" id="A0A1M6UWC0"/>
<evidence type="ECO:0000313" key="3">
    <source>
        <dbReference type="Proteomes" id="UP000183997"/>
    </source>
</evidence>
<dbReference type="Gene3D" id="3.20.20.140">
    <property type="entry name" value="Metal-dependent hydrolases"/>
    <property type="match status" value="1"/>
</dbReference>
<organism evidence="2 3">
    <name type="scientific">Desulforamulus aeronauticus DSM 10349</name>
    <dbReference type="NCBI Taxonomy" id="1121421"/>
    <lineage>
        <taxon>Bacteria</taxon>
        <taxon>Bacillati</taxon>
        <taxon>Bacillota</taxon>
        <taxon>Clostridia</taxon>
        <taxon>Eubacteriales</taxon>
        <taxon>Peptococcaceae</taxon>
        <taxon>Desulforamulus</taxon>
    </lineage>
</organism>
<dbReference type="Proteomes" id="UP000183997">
    <property type="component" value="Unassembled WGS sequence"/>
</dbReference>
<dbReference type="PANTHER" id="PTHR36928">
    <property type="entry name" value="PHOSPHATASE YCDX-RELATED"/>
    <property type="match status" value="1"/>
</dbReference>
<name>A0A1M6UWC0_9FIRM</name>
<feature type="domain" description="Polymerase/histidinol phosphatase N-terminal" evidence="1">
    <location>
        <begin position="5"/>
        <end position="79"/>
    </location>
</feature>
<keyword evidence="2" id="KW-0378">Hydrolase</keyword>
<dbReference type="GO" id="GO:0008270">
    <property type="term" value="F:zinc ion binding"/>
    <property type="evidence" value="ECO:0007669"/>
    <property type="project" value="TreeGrafter"/>
</dbReference>